<dbReference type="SUPFAM" id="SSF53335">
    <property type="entry name" value="S-adenosyl-L-methionine-dependent methyltransferases"/>
    <property type="match status" value="1"/>
</dbReference>
<evidence type="ECO:0000256" key="1">
    <source>
        <dbReference type="ARBA" id="ARBA00006594"/>
    </source>
</evidence>
<name>A0A930Y1B9_9FLAO</name>
<evidence type="ECO:0000313" key="11">
    <source>
        <dbReference type="EMBL" id="MBF2709309.1"/>
    </source>
</evidence>
<evidence type="ECO:0000256" key="4">
    <source>
        <dbReference type="ARBA" id="ARBA00022679"/>
    </source>
</evidence>
<keyword evidence="3 11" id="KW-0489">Methyltransferase</keyword>
<dbReference type="InterPro" id="IPR038333">
    <property type="entry name" value="T1MK-like_N_sf"/>
</dbReference>
<feature type="domain" description="DNA methylase adenine-specific" evidence="9">
    <location>
        <begin position="137"/>
        <end position="461"/>
    </location>
</feature>
<accession>A0A930Y1B9</accession>
<reference evidence="11" key="1">
    <citation type="submission" date="2020-11" db="EMBL/GenBank/DDBJ databases">
        <title>Genome of Flavobacterium soyangense.</title>
        <authorList>
            <person name="Liu Q."/>
            <person name="Xin Y.-H."/>
        </authorList>
    </citation>
    <scope>NUCLEOTIDE SEQUENCE</scope>
    <source>
        <strain evidence="11">CGMCC 1.13493</strain>
    </source>
</reference>
<dbReference type="InterPro" id="IPR003356">
    <property type="entry name" value="DNA_methylase_A-5"/>
</dbReference>
<proteinExistence type="inferred from homology"/>
<evidence type="ECO:0000256" key="6">
    <source>
        <dbReference type="ARBA" id="ARBA00022747"/>
    </source>
</evidence>
<dbReference type="Gene3D" id="3.40.50.150">
    <property type="entry name" value="Vaccinia Virus protein VP39"/>
    <property type="match status" value="1"/>
</dbReference>
<dbReference type="GO" id="GO:0009007">
    <property type="term" value="F:site-specific DNA-methyltransferase (adenine-specific) activity"/>
    <property type="evidence" value="ECO:0007669"/>
    <property type="project" value="UniProtKB-EC"/>
</dbReference>
<dbReference type="EMBL" id="JADHEC010000028">
    <property type="protein sequence ID" value="MBF2709309.1"/>
    <property type="molecule type" value="Genomic_DNA"/>
</dbReference>
<dbReference type="GO" id="GO:0009307">
    <property type="term" value="P:DNA restriction-modification system"/>
    <property type="evidence" value="ECO:0007669"/>
    <property type="project" value="UniProtKB-KW"/>
</dbReference>
<organism evidence="11 12">
    <name type="scientific">Flavobacterium soyangense</name>
    <dbReference type="NCBI Taxonomy" id="2023265"/>
    <lineage>
        <taxon>Bacteria</taxon>
        <taxon>Pseudomonadati</taxon>
        <taxon>Bacteroidota</taxon>
        <taxon>Flavobacteriia</taxon>
        <taxon>Flavobacteriales</taxon>
        <taxon>Flavobacteriaceae</taxon>
        <taxon>Flavobacterium</taxon>
    </lineage>
</organism>
<evidence type="ECO:0000256" key="2">
    <source>
        <dbReference type="ARBA" id="ARBA00011900"/>
    </source>
</evidence>
<keyword evidence="12" id="KW-1185">Reference proteome</keyword>
<dbReference type="PRINTS" id="PR00507">
    <property type="entry name" value="N12N6MTFRASE"/>
</dbReference>
<dbReference type="InterPro" id="IPR002052">
    <property type="entry name" value="DNA_methylase_N6_adenine_CS"/>
</dbReference>
<dbReference type="Gene3D" id="1.20.1260.30">
    <property type="match status" value="1"/>
</dbReference>
<dbReference type="PROSITE" id="PS00092">
    <property type="entry name" value="N6_MTASE"/>
    <property type="match status" value="1"/>
</dbReference>
<keyword evidence="6" id="KW-0680">Restriction system</keyword>
<sequence length="826" mass="92948">MAIKKSELYSSLWASCDELRGGMDPSQYKDYILVLLFVKYVSDKYANDPDALIEIPEGGSFKDMQALKGAKDIGDKINIIIGVLAAANDLKGVIDVADFADDDKLGKGKEMVDKLTNLITIFENPSLDFSKNLAGGDDILGDAFEYLMKNFATESGKSKGQFYTPSEVSRVMAKVLSIRDATNKTTFYDPTCGSGSLLLKALDEADGKGTIYGQEKDVATAALARMNMILHGQEAIEIHRGQSTLSDPFFKDSNGYLKTFDFVVANPPFSSKNWATGFNPQDDLYGRFEKDEVESAKTGKASYKTPPDKNGDYAFLLHILKSLKSTGKGACILPHGVLFRGNAEAEIRKSLIERGYIKGIIGLPANLFYGTGIPACIIVMDKEGAADRKHIFMVDASKGFAKDGNKNRLREQDIHKIVDIFNKQTEFPKYSRLVSVEEISDPKNDFNLNIPRYIDSQEVEDIQDIEAHLLGDIPSADIEALKEYWEVYKTLKGELFSASKRSNYSQLKISKDNIKQTIFDHPEFVTFSKEMDALFTDWKTRNTLTLKALTVGIKPKKTIFRISEDVLTAYTGKALMDKYDVYQHLMNYWNDVMQDDCYLIAAEGWKAELSIMKQTKAATVWDCDLAPKTLVIDRYFLAEKKAIEKLEADKEAIAAQLTELEEEHNTEEGYFADLDKVNKANVQKRLKELLAAKPKAKKKDLAMAAEPEATYGEQAVLELYLKLLDDQTELTKKIKLATTALDIKVINRYKTLTEDEIKQLVVDDKWMASLERSIKTEMERISQRLTQRIKELAERYETPLPKQTTDVADLESKITAHLEKMGFVWN</sequence>
<keyword evidence="4" id="KW-0808">Transferase</keyword>
<feature type="coiled-coil region" evidence="8">
    <location>
        <begin position="643"/>
        <end position="699"/>
    </location>
</feature>
<comment type="caution">
    <text evidence="11">The sequence shown here is derived from an EMBL/GenBank/DDBJ whole genome shotgun (WGS) entry which is preliminary data.</text>
</comment>
<keyword evidence="8" id="KW-0175">Coiled coil</keyword>
<dbReference type="GO" id="GO:0008170">
    <property type="term" value="F:N-methyltransferase activity"/>
    <property type="evidence" value="ECO:0007669"/>
    <property type="project" value="InterPro"/>
</dbReference>
<dbReference type="RefSeq" id="WP_194312552.1">
    <property type="nucleotide sequence ID" value="NZ_JADHEC010000028.1"/>
</dbReference>
<evidence type="ECO:0000259" key="9">
    <source>
        <dbReference type="Pfam" id="PF02384"/>
    </source>
</evidence>
<evidence type="ECO:0000259" key="10">
    <source>
        <dbReference type="Pfam" id="PF12161"/>
    </source>
</evidence>
<comment type="catalytic activity">
    <reaction evidence="7">
        <text>a 2'-deoxyadenosine in DNA + S-adenosyl-L-methionine = an N(6)-methyl-2'-deoxyadenosine in DNA + S-adenosyl-L-homocysteine + H(+)</text>
        <dbReference type="Rhea" id="RHEA:15197"/>
        <dbReference type="Rhea" id="RHEA-COMP:12418"/>
        <dbReference type="Rhea" id="RHEA-COMP:12419"/>
        <dbReference type="ChEBI" id="CHEBI:15378"/>
        <dbReference type="ChEBI" id="CHEBI:57856"/>
        <dbReference type="ChEBI" id="CHEBI:59789"/>
        <dbReference type="ChEBI" id="CHEBI:90615"/>
        <dbReference type="ChEBI" id="CHEBI:90616"/>
        <dbReference type="EC" id="2.1.1.72"/>
    </reaction>
</comment>
<protein>
    <recommendedName>
        <fullName evidence="2">site-specific DNA-methyltransferase (adenine-specific)</fullName>
        <ecNumber evidence="2">2.1.1.72</ecNumber>
    </recommendedName>
</protein>
<dbReference type="Pfam" id="PF12161">
    <property type="entry name" value="HsdM_N"/>
    <property type="match status" value="1"/>
</dbReference>
<dbReference type="PANTHER" id="PTHR42933">
    <property type="entry name" value="SLR6095 PROTEIN"/>
    <property type="match status" value="1"/>
</dbReference>
<dbReference type="GO" id="GO:0003677">
    <property type="term" value="F:DNA binding"/>
    <property type="evidence" value="ECO:0007669"/>
    <property type="project" value="InterPro"/>
</dbReference>
<dbReference type="GO" id="GO:0032259">
    <property type="term" value="P:methylation"/>
    <property type="evidence" value="ECO:0007669"/>
    <property type="project" value="UniProtKB-KW"/>
</dbReference>
<evidence type="ECO:0000256" key="7">
    <source>
        <dbReference type="ARBA" id="ARBA00047942"/>
    </source>
</evidence>
<dbReference type="InterPro" id="IPR051537">
    <property type="entry name" value="DNA_Adenine_Mtase"/>
</dbReference>
<evidence type="ECO:0000256" key="5">
    <source>
        <dbReference type="ARBA" id="ARBA00022691"/>
    </source>
</evidence>
<dbReference type="PANTHER" id="PTHR42933:SF3">
    <property type="entry name" value="TYPE I RESTRICTION ENZYME MJAVIII METHYLASE SUBUNIT"/>
    <property type="match status" value="1"/>
</dbReference>
<dbReference type="Proteomes" id="UP000646211">
    <property type="component" value="Unassembled WGS sequence"/>
</dbReference>
<evidence type="ECO:0000313" key="12">
    <source>
        <dbReference type="Proteomes" id="UP000646211"/>
    </source>
</evidence>
<dbReference type="AlphaFoldDB" id="A0A930Y1B9"/>
<dbReference type="Pfam" id="PF02384">
    <property type="entry name" value="N6_Mtase"/>
    <property type="match status" value="1"/>
</dbReference>
<dbReference type="InterPro" id="IPR022749">
    <property type="entry name" value="D12N6_MeTrfase_N"/>
</dbReference>
<dbReference type="EC" id="2.1.1.72" evidence="2"/>
<evidence type="ECO:0000256" key="8">
    <source>
        <dbReference type="SAM" id="Coils"/>
    </source>
</evidence>
<feature type="domain" description="N6 adenine-specific DNA methyltransferase N-terminal" evidence="10">
    <location>
        <begin position="10"/>
        <end position="122"/>
    </location>
</feature>
<evidence type="ECO:0000256" key="3">
    <source>
        <dbReference type="ARBA" id="ARBA00022603"/>
    </source>
</evidence>
<comment type="similarity">
    <text evidence="1">Belongs to the N(4)/N(6)-methyltransferase family.</text>
</comment>
<gene>
    <name evidence="11" type="ORF">IR213_12005</name>
</gene>
<keyword evidence="5" id="KW-0949">S-adenosyl-L-methionine</keyword>
<dbReference type="InterPro" id="IPR029063">
    <property type="entry name" value="SAM-dependent_MTases_sf"/>
</dbReference>